<sequence>MNGNNPFKPDCDFVSDYESMLTISNVTLTFKGVAALSRVSCDVKHGSITSLIGPNGAGKTSMLNCISGRYTPDKGSITLNGMEMLGTRACKRTNFGMARTFQNIALFKGLSVLDNLMVGRHSRIEYGLLASILYFGKARKEESAHRRRVEEIIDFLGLSPYRHQAAGHLPYGIQKKVELGRALAAEPELLLLDEPMAGMNLEETEDMARYILDINEEWDISIFLVEHDMGVVMDLSDHVIVLDFGRVLACGTPEEIQKNDRVISAYLGDEGGLYQGR</sequence>
<evidence type="ECO:0000256" key="1">
    <source>
        <dbReference type="ARBA" id="ARBA00022448"/>
    </source>
</evidence>
<keyword evidence="6" id="KW-1185">Reference proteome</keyword>
<dbReference type="InterPro" id="IPR032823">
    <property type="entry name" value="BCA_ABC_TP_C"/>
</dbReference>
<reference evidence="5 6" key="1">
    <citation type="submission" date="2012-10" db="EMBL/GenBank/DDBJ databases">
        <authorList>
            <person name="Genoscope - CEA"/>
        </authorList>
    </citation>
    <scope>NUCLEOTIDE SEQUENCE [LARGE SCALE GENOMIC DNA]</scope>
    <source>
        <strain evidence="6">AM13 / DSM 14728</strain>
    </source>
</reference>
<dbReference type="AlphaFoldDB" id="L0RDY6"/>
<dbReference type="PROSITE" id="PS50893">
    <property type="entry name" value="ABC_TRANSPORTER_2"/>
    <property type="match status" value="1"/>
</dbReference>
<dbReference type="Gene3D" id="3.40.50.300">
    <property type="entry name" value="P-loop containing nucleotide triphosphate hydrolases"/>
    <property type="match status" value="1"/>
</dbReference>
<dbReference type="HOGENOM" id="CLU_000604_1_2_7"/>
<dbReference type="PANTHER" id="PTHR45772">
    <property type="entry name" value="CONSERVED COMPONENT OF ABC TRANSPORTER FOR NATURAL AMINO ACIDS-RELATED"/>
    <property type="match status" value="1"/>
</dbReference>
<dbReference type="SUPFAM" id="SSF52540">
    <property type="entry name" value="P-loop containing nucleoside triphosphate hydrolases"/>
    <property type="match status" value="1"/>
</dbReference>
<dbReference type="PATRIC" id="fig|1121451.3.peg.2365"/>
<dbReference type="CDD" id="cd03219">
    <property type="entry name" value="ABC_Mj1267_LivG_branched"/>
    <property type="match status" value="1"/>
</dbReference>
<evidence type="ECO:0000313" key="5">
    <source>
        <dbReference type="EMBL" id="CCO24412.1"/>
    </source>
</evidence>
<dbReference type="InterPro" id="IPR027417">
    <property type="entry name" value="P-loop_NTPase"/>
</dbReference>
<gene>
    <name evidence="5" type="ORF">DESAM_22145</name>
</gene>
<dbReference type="PANTHER" id="PTHR45772:SF1">
    <property type="entry name" value="ABC TRANSPORTER ATP-BINDING PROTEIN"/>
    <property type="match status" value="1"/>
</dbReference>
<dbReference type="Pfam" id="PF12399">
    <property type="entry name" value="BCA_ABC_TP_C"/>
    <property type="match status" value="1"/>
</dbReference>
<keyword evidence="2" id="KW-0547">Nucleotide-binding</keyword>
<evidence type="ECO:0000259" key="4">
    <source>
        <dbReference type="PROSITE" id="PS50893"/>
    </source>
</evidence>
<dbReference type="STRING" id="1121451.DESAM_22145"/>
<dbReference type="GO" id="GO:0005524">
    <property type="term" value="F:ATP binding"/>
    <property type="evidence" value="ECO:0007669"/>
    <property type="project" value="UniProtKB-KW"/>
</dbReference>
<dbReference type="InterPro" id="IPR003593">
    <property type="entry name" value="AAA+_ATPase"/>
</dbReference>
<dbReference type="SMART" id="SM00382">
    <property type="entry name" value="AAA"/>
    <property type="match status" value="1"/>
</dbReference>
<keyword evidence="1" id="KW-0813">Transport</keyword>
<dbReference type="EMBL" id="FO203522">
    <property type="protein sequence ID" value="CCO24412.1"/>
    <property type="molecule type" value="Genomic_DNA"/>
</dbReference>
<name>L0RDY6_9BACT</name>
<feature type="domain" description="ABC transporter" evidence="4">
    <location>
        <begin position="21"/>
        <end position="269"/>
    </location>
</feature>
<dbReference type="KEGG" id="dhy:DESAM_22145"/>
<accession>L0RDY6</accession>
<dbReference type="Proteomes" id="UP000010808">
    <property type="component" value="Chromosome"/>
</dbReference>
<dbReference type="FunFam" id="3.40.50.300:FF:000421">
    <property type="entry name" value="Branched-chain amino acid ABC transporter ATP-binding protein"/>
    <property type="match status" value="1"/>
</dbReference>
<dbReference type="InterPro" id="IPR003439">
    <property type="entry name" value="ABC_transporter-like_ATP-bd"/>
</dbReference>
<evidence type="ECO:0000256" key="2">
    <source>
        <dbReference type="ARBA" id="ARBA00022741"/>
    </source>
</evidence>
<dbReference type="RefSeq" id="WP_015337012.1">
    <property type="nucleotide sequence ID" value="NC_020055.1"/>
</dbReference>
<evidence type="ECO:0000256" key="3">
    <source>
        <dbReference type="ARBA" id="ARBA00022840"/>
    </source>
</evidence>
<protein>
    <submittedName>
        <fullName evidence="5">ABC transporter related</fullName>
    </submittedName>
</protein>
<keyword evidence="3" id="KW-0067">ATP-binding</keyword>
<dbReference type="GO" id="GO:0016887">
    <property type="term" value="F:ATP hydrolysis activity"/>
    <property type="evidence" value="ECO:0007669"/>
    <property type="project" value="InterPro"/>
</dbReference>
<dbReference type="Pfam" id="PF00005">
    <property type="entry name" value="ABC_tran"/>
    <property type="match status" value="1"/>
</dbReference>
<proteinExistence type="predicted"/>
<dbReference type="InterPro" id="IPR051120">
    <property type="entry name" value="ABC_AA/LPS_Transport"/>
</dbReference>
<dbReference type="GO" id="GO:0005886">
    <property type="term" value="C:plasma membrane"/>
    <property type="evidence" value="ECO:0007669"/>
    <property type="project" value="TreeGrafter"/>
</dbReference>
<organism evidence="5 6">
    <name type="scientific">Maridesulfovibrio hydrothermalis AM13 = DSM 14728</name>
    <dbReference type="NCBI Taxonomy" id="1121451"/>
    <lineage>
        <taxon>Bacteria</taxon>
        <taxon>Pseudomonadati</taxon>
        <taxon>Thermodesulfobacteriota</taxon>
        <taxon>Desulfovibrionia</taxon>
        <taxon>Desulfovibrionales</taxon>
        <taxon>Desulfovibrionaceae</taxon>
        <taxon>Maridesulfovibrio</taxon>
    </lineage>
</organism>
<dbReference type="eggNOG" id="COG0411">
    <property type="taxonomic scope" value="Bacteria"/>
</dbReference>
<evidence type="ECO:0000313" key="6">
    <source>
        <dbReference type="Proteomes" id="UP000010808"/>
    </source>
</evidence>